<evidence type="ECO:0000313" key="2">
    <source>
        <dbReference type="Proteomes" id="UP001470809"/>
    </source>
</evidence>
<protein>
    <submittedName>
        <fullName evidence="1">Nucleotidyl transferase AbiEii/AbiGii toxin family protein</fullName>
    </submittedName>
</protein>
<organism evidence="1 2">
    <name type="scientific">Yoonia rhodophyticola</name>
    <dbReference type="NCBI Taxonomy" id="3137370"/>
    <lineage>
        <taxon>Bacteria</taxon>
        <taxon>Pseudomonadati</taxon>
        <taxon>Pseudomonadota</taxon>
        <taxon>Alphaproteobacteria</taxon>
        <taxon>Rhodobacterales</taxon>
        <taxon>Paracoccaceae</taxon>
        <taxon>Yoonia</taxon>
    </lineage>
</organism>
<dbReference type="RefSeq" id="WP_342075052.1">
    <property type="nucleotide sequence ID" value="NZ_CP151764.2"/>
</dbReference>
<reference evidence="1" key="1">
    <citation type="submission" date="2024-08" db="EMBL/GenBank/DDBJ databases">
        <title>Phylogenomic analyses of a clade within the roseobacter group suggest taxonomic reassignments of species of the genera Aestuariivita, Citreicella, Loktanella, Nautella, Pelagibaca, Ruegeria, Thalassobius, Thiobacimonas and Tropicibacter, and the proposal o.</title>
        <authorList>
            <person name="Jeon C.O."/>
        </authorList>
    </citation>
    <scope>NUCLEOTIDE SEQUENCE</scope>
    <source>
        <strain evidence="1">SS1-5</strain>
        <plasmid evidence="1">pSS1-5</plasmid>
    </source>
</reference>
<dbReference type="EMBL" id="CP151764">
    <property type="protein sequence ID" value="WZU65718.1"/>
    <property type="molecule type" value="Genomic_DNA"/>
</dbReference>
<keyword evidence="1" id="KW-0808">Transferase</keyword>
<sequence length="336" mass="37340">MDAFANDTPANRDEAFRQAAAELGFAWAIVEKDFWVCWSLQHLFALPSFGDHLIFKGGTSLSKAYDVIQRFSEDVDLSLDRAQLGFEGDSDPESPDLSGGKRKSLLQDLQEAAEATVAGPLLDEINTAFAARLDQPFSLQIDDGDPQTILFAYPSLDDKDQGYVKPVVRFEFGARGAQLPAEQRTLSTYIQQAFPDLPGLNPVDVRTLGIERTFWEKATILHMLFHQDRSKPLADRMSRHYYDMAQLTQHNAKARALANLDLLSEVGHHKSVFFKAAWARYEDAKPGSLRLAPGKDLEAALRRDYAGMHEMIMGDAPSFDDVMSAIAALEAEINSA</sequence>
<dbReference type="Gene3D" id="3.10.450.620">
    <property type="entry name" value="JHP933, nucleotidyltransferase-like core domain"/>
    <property type="match status" value="1"/>
</dbReference>
<geneLocation type="plasmid" evidence="1 2">
    <name>pSS1-5</name>
</geneLocation>
<dbReference type="Pfam" id="PF08843">
    <property type="entry name" value="AbiEii"/>
    <property type="match status" value="1"/>
</dbReference>
<keyword evidence="2" id="KW-1185">Reference proteome</keyword>
<dbReference type="KEGG" id="yrh:AABB31_01005"/>
<dbReference type="GO" id="GO:0016740">
    <property type="term" value="F:transferase activity"/>
    <property type="evidence" value="ECO:0007669"/>
    <property type="project" value="UniProtKB-KW"/>
</dbReference>
<evidence type="ECO:0000313" key="1">
    <source>
        <dbReference type="EMBL" id="WZU65718.1"/>
    </source>
</evidence>
<accession>A0AAN0MIJ3</accession>
<gene>
    <name evidence="1" type="ORF">AABB31_01005</name>
</gene>
<proteinExistence type="predicted"/>
<keyword evidence="1" id="KW-0614">Plasmid</keyword>
<dbReference type="AlphaFoldDB" id="A0AAN0MIJ3"/>
<dbReference type="Proteomes" id="UP001470809">
    <property type="component" value="Plasmid pSS1-5"/>
</dbReference>
<dbReference type="InterPro" id="IPR014942">
    <property type="entry name" value="AbiEii"/>
</dbReference>
<name>A0AAN0MIJ3_9RHOB</name>